<dbReference type="STRING" id="1052260.SAMN05660199_03667"/>
<name>A0A1H0RXF2_9ACTN</name>
<dbReference type="Gene3D" id="1.10.530.10">
    <property type="match status" value="1"/>
</dbReference>
<organism evidence="1 2">
    <name type="scientific">Klenkia soli</name>
    <dbReference type="NCBI Taxonomy" id="1052260"/>
    <lineage>
        <taxon>Bacteria</taxon>
        <taxon>Bacillati</taxon>
        <taxon>Actinomycetota</taxon>
        <taxon>Actinomycetes</taxon>
        <taxon>Geodermatophilales</taxon>
        <taxon>Geodermatophilaceae</taxon>
        <taxon>Klenkia</taxon>
    </lineage>
</organism>
<protein>
    <recommendedName>
        <fullName evidence="3">Transglycosylase SLT domain-containing protein</fullName>
    </recommendedName>
</protein>
<proteinExistence type="predicted"/>
<dbReference type="EMBL" id="FNIR01000012">
    <property type="protein sequence ID" value="SDP34160.1"/>
    <property type="molecule type" value="Genomic_DNA"/>
</dbReference>
<evidence type="ECO:0008006" key="3">
    <source>
        <dbReference type="Google" id="ProtNLM"/>
    </source>
</evidence>
<dbReference type="RefSeq" id="WP_242654179.1">
    <property type="nucleotide sequence ID" value="NZ_FNIR01000012.1"/>
</dbReference>
<dbReference type="Proteomes" id="UP000199088">
    <property type="component" value="Unassembled WGS sequence"/>
</dbReference>
<reference evidence="2" key="1">
    <citation type="submission" date="2016-10" db="EMBL/GenBank/DDBJ databases">
        <authorList>
            <person name="Varghese N."/>
            <person name="Submissions S."/>
        </authorList>
    </citation>
    <scope>NUCLEOTIDE SEQUENCE [LARGE SCALE GENOMIC DNA]</scope>
    <source>
        <strain evidence="2">DSM 45843</strain>
    </source>
</reference>
<sequence length="279" mass="28200">MSARHSARPAGRDDQQTRTVEAITGEFAALRAAGETAAAETVDAVARGRHRLLPVRRPAMYLAAAAAGAVLVNVLVGGGPSAEADTATEPAAQAVSVAQQLGISAPADATQAASELSGHLQELAASRAQRESDEASAAQAQAAADQAATDAAAAAAAQAAADAAAAAQAQAAADAEAAAENATASDFHDYALAQLGGDASQFSCLESLWGRESKWDPDAQNPSSTAYGIAQFLDSTWAGTGIAKTSNGFRQIDAGLIYLDERYGSPCGGWAHSQATGWY</sequence>
<keyword evidence="2" id="KW-1185">Reference proteome</keyword>
<dbReference type="SUPFAM" id="SSF53955">
    <property type="entry name" value="Lysozyme-like"/>
    <property type="match status" value="1"/>
</dbReference>
<evidence type="ECO:0000313" key="2">
    <source>
        <dbReference type="Proteomes" id="UP000199088"/>
    </source>
</evidence>
<accession>A0A1H0RXF2</accession>
<evidence type="ECO:0000313" key="1">
    <source>
        <dbReference type="EMBL" id="SDP34160.1"/>
    </source>
</evidence>
<gene>
    <name evidence="1" type="ORF">SAMN05660199_03667</name>
</gene>
<dbReference type="AlphaFoldDB" id="A0A1H0RXF2"/>
<dbReference type="InterPro" id="IPR023346">
    <property type="entry name" value="Lysozyme-like_dom_sf"/>
</dbReference>